<organism evidence="1 2">
    <name type="scientific">Granulicella rosea</name>
    <dbReference type="NCBI Taxonomy" id="474952"/>
    <lineage>
        <taxon>Bacteria</taxon>
        <taxon>Pseudomonadati</taxon>
        <taxon>Acidobacteriota</taxon>
        <taxon>Terriglobia</taxon>
        <taxon>Terriglobales</taxon>
        <taxon>Acidobacteriaceae</taxon>
        <taxon>Granulicella</taxon>
    </lineage>
</organism>
<name>A0A239HLC0_9BACT</name>
<dbReference type="EMBL" id="FZOU01000002">
    <property type="protein sequence ID" value="SNS81054.1"/>
    <property type="molecule type" value="Genomic_DNA"/>
</dbReference>
<keyword evidence="1" id="KW-0808">Transferase</keyword>
<sequence>MPENFLQLSAKDRLAVLRTAISTSGRSGPLLEKDVWVVWALSTFFESPLGNHLVFKGGTALSKAYKAIRRFSEDIDLTYDIRALAPELVANAPQGLDAIPPTRSQEKKWSDEIRKELLPAWLRDHAHPIVEAAMAGLSGVKSRVTESCIFIDYEPLIAPSRYALPSVMLEFGARSTGEPSSVRPVQCDMQDFIQDVSFPTAKPRVMEIERIFWEKATAAHVYCLQGEAGLSQRFSRHFHDLTRLDQEGYLPDVLKARKVAEAVAVHKNSFFAEKDASGNRIDYLQAVRDGLKLVPTGTAYDALRADYQRMIEERLFLDEADSFEEMMTKCARIQGQLRLLPVQDPGS</sequence>
<dbReference type="Gene3D" id="3.10.450.620">
    <property type="entry name" value="JHP933, nucleotidyltransferase-like core domain"/>
    <property type="match status" value="1"/>
</dbReference>
<dbReference type="InterPro" id="IPR014942">
    <property type="entry name" value="AbiEii"/>
</dbReference>
<evidence type="ECO:0000313" key="2">
    <source>
        <dbReference type="Proteomes" id="UP000198356"/>
    </source>
</evidence>
<accession>A0A239HLC0</accession>
<gene>
    <name evidence="1" type="ORF">SAMN05421770_102411</name>
</gene>
<dbReference type="OrthoDB" id="9780929at2"/>
<dbReference type="RefSeq" id="WP_089407900.1">
    <property type="nucleotide sequence ID" value="NZ_FZOU01000002.1"/>
</dbReference>
<proteinExistence type="predicted"/>
<dbReference type="Pfam" id="PF08843">
    <property type="entry name" value="AbiEii"/>
    <property type="match status" value="1"/>
</dbReference>
<evidence type="ECO:0000313" key="1">
    <source>
        <dbReference type="EMBL" id="SNS81054.1"/>
    </source>
</evidence>
<keyword evidence="2" id="KW-1185">Reference proteome</keyword>
<protein>
    <submittedName>
        <fullName evidence="1">Nucleotidyl transferase AbiEii toxin, Type IV TA system</fullName>
    </submittedName>
</protein>
<reference evidence="1 2" key="1">
    <citation type="submission" date="2017-06" db="EMBL/GenBank/DDBJ databases">
        <authorList>
            <person name="Kim H.J."/>
            <person name="Triplett B.A."/>
        </authorList>
    </citation>
    <scope>NUCLEOTIDE SEQUENCE [LARGE SCALE GENOMIC DNA]</scope>
    <source>
        <strain evidence="1 2">DSM 18704</strain>
    </source>
</reference>
<dbReference type="Proteomes" id="UP000198356">
    <property type="component" value="Unassembled WGS sequence"/>
</dbReference>
<dbReference type="AlphaFoldDB" id="A0A239HLC0"/>
<dbReference type="GO" id="GO:0016740">
    <property type="term" value="F:transferase activity"/>
    <property type="evidence" value="ECO:0007669"/>
    <property type="project" value="UniProtKB-KW"/>
</dbReference>